<dbReference type="FunFam" id="1.20.1540.10:FF:000015">
    <property type="entry name" value="RHOMBOID-like protein 10 chloroplastic"/>
    <property type="match status" value="1"/>
</dbReference>
<dbReference type="PANTHER" id="PTHR43731">
    <property type="entry name" value="RHOMBOID PROTEASE"/>
    <property type="match status" value="1"/>
</dbReference>
<evidence type="ECO:0000256" key="7">
    <source>
        <dbReference type="SAM" id="Phobius"/>
    </source>
</evidence>
<dbReference type="EMBL" id="CM008977">
    <property type="protein sequence ID" value="PNW71269.1"/>
    <property type="molecule type" value="Genomic_DNA"/>
</dbReference>
<feature type="domain" description="Peptidase S54 rhomboid" evidence="8">
    <location>
        <begin position="128"/>
        <end position="265"/>
    </location>
</feature>
<evidence type="ECO:0000313" key="10">
    <source>
        <dbReference type="Proteomes" id="UP000006906"/>
    </source>
</evidence>
<feature type="transmembrane region" description="Helical" evidence="7">
    <location>
        <begin position="247"/>
        <end position="268"/>
    </location>
</feature>
<dbReference type="Pfam" id="PF01694">
    <property type="entry name" value="Rhomboid"/>
    <property type="match status" value="1"/>
</dbReference>
<dbReference type="AlphaFoldDB" id="A0A2K3CSK7"/>
<dbReference type="Proteomes" id="UP000006906">
    <property type="component" value="Chromosome 16"/>
</dbReference>
<dbReference type="PANTHER" id="PTHR43731:SF26">
    <property type="entry name" value="RHOMBOID-LIKE PROTEIN 10, CHLOROPLASTIC"/>
    <property type="match status" value="1"/>
</dbReference>
<dbReference type="InParanoid" id="A0A2K3CSK7"/>
<proteinExistence type="inferred from homology"/>
<evidence type="ECO:0000256" key="2">
    <source>
        <dbReference type="ARBA" id="ARBA00009045"/>
    </source>
</evidence>
<evidence type="ECO:0000256" key="5">
    <source>
        <dbReference type="ARBA" id="ARBA00023136"/>
    </source>
</evidence>
<protein>
    <recommendedName>
        <fullName evidence="8">Peptidase S54 rhomboid domain-containing protein</fullName>
    </recommendedName>
</protein>
<evidence type="ECO:0000256" key="1">
    <source>
        <dbReference type="ARBA" id="ARBA00004141"/>
    </source>
</evidence>
<keyword evidence="5 7" id="KW-0472">Membrane</keyword>
<dbReference type="GO" id="GO:0004252">
    <property type="term" value="F:serine-type endopeptidase activity"/>
    <property type="evidence" value="ECO:0000318"/>
    <property type="project" value="GO_Central"/>
</dbReference>
<comment type="similarity">
    <text evidence="2">Belongs to the peptidase S54 family.</text>
</comment>
<evidence type="ECO:0000256" key="4">
    <source>
        <dbReference type="ARBA" id="ARBA00022989"/>
    </source>
</evidence>
<dbReference type="InterPro" id="IPR035952">
    <property type="entry name" value="Rhomboid-like_sf"/>
</dbReference>
<dbReference type="Gramene" id="PNW71269">
    <property type="protein sequence ID" value="PNW71269"/>
    <property type="gene ID" value="CHLRE_16g690900v5"/>
</dbReference>
<dbReference type="GO" id="GO:0016020">
    <property type="term" value="C:membrane"/>
    <property type="evidence" value="ECO:0007669"/>
    <property type="project" value="UniProtKB-SubCell"/>
</dbReference>
<feature type="compositionally biased region" description="Low complexity" evidence="6">
    <location>
        <begin position="403"/>
        <end position="413"/>
    </location>
</feature>
<feature type="compositionally biased region" description="Low complexity" evidence="6">
    <location>
        <begin position="327"/>
        <end position="344"/>
    </location>
</feature>
<dbReference type="SUPFAM" id="SSF144091">
    <property type="entry name" value="Rhomboid-like"/>
    <property type="match status" value="1"/>
</dbReference>
<dbReference type="OMA" id="GVFYWRH"/>
<dbReference type="KEGG" id="cre:CHLRE_16g690900v5"/>
<dbReference type="RefSeq" id="XP_042915366.1">
    <property type="nucleotide sequence ID" value="XM_043071694.1"/>
</dbReference>
<evidence type="ECO:0000256" key="6">
    <source>
        <dbReference type="SAM" id="MobiDB-lite"/>
    </source>
</evidence>
<dbReference type="InterPro" id="IPR022764">
    <property type="entry name" value="Peptidase_S54_rhomboid_dom"/>
</dbReference>
<dbReference type="OrthoDB" id="418595at2759"/>
<evidence type="ECO:0000259" key="8">
    <source>
        <dbReference type="Pfam" id="PF01694"/>
    </source>
</evidence>
<keyword evidence="10" id="KW-1185">Reference proteome</keyword>
<dbReference type="PaxDb" id="3055-EDO98768"/>
<reference evidence="9 10" key="1">
    <citation type="journal article" date="2007" name="Science">
        <title>The Chlamydomonas genome reveals the evolution of key animal and plant functions.</title>
        <authorList>
            <person name="Merchant S.S."/>
            <person name="Prochnik S.E."/>
            <person name="Vallon O."/>
            <person name="Harris E.H."/>
            <person name="Karpowicz S.J."/>
            <person name="Witman G.B."/>
            <person name="Terry A."/>
            <person name="Salamov A."/>
            <person name="Fritz-Laylin L.K."/>
            <person name="Marechal-Drouard L."/>
            <person name="Marshall W.F."/>
            <person name="Qu L.H."/>
            <person name="Nelson D.R."/>
            <person name="Sanderfoot A.A."/>
            <person name="Spalding M.H."/>
            <person name="Kapitonov V.V."/>
            <person name="Ren Q."/>
            <person name="Ferris P."/>
            <person name="Lindquist E."/>
            <person name="Shapiro H."/>
            <person name="Lucas S.M."/>
            <person name="Grimwood J."/>
            <person name="Schmutz J."/>
            <person name="Cardol P."/>
            <person name="Cerutti H."/>
            <person name="Chanfreau G."/>
            <person name="Chen C.L."/>
            <person name="Cognat V."/>
            <person name="Croft M.T."/>
            <person name="Dent R."/>
            <person name="Dutcher S."/>
            <person name="Fernandez E."/>
            <person name="Fukuzawa H."/>
            <person name="Gonzalez-Ballester D."/>
            <person name="Gonzalez-Halphen D."/>
            <person name="Hallmann A."/>
            <person name="Hanikenne M."/>
            <person name="Hippler M."/>
            <person name="Inwood W."/>
            <person name="Jabbari K."/>
            <person name="Kalanon M."/>
            <person name="Kuras R."/>
            <person name="Lefebvre P.A."/>
            <person name="Lemaire S.D."/>
            <person name="Lobanov A.V."/>
            <person name="Lohr M."/>
            <person name="Manuell A."/>
            <person name="Meier I."/>
            <person name="Mets L."/>
            <person name="Mittag M."/>
            <person name="Mittelmeier T."/>
            <person name="Moroney J.V."/>
            <person name="Moseley J."/>
            <person name="Napoli C."/>
            <person name="Nedelcu A.M."/>
            <person name="Niyogi K."/>
            <person name="Novoselov S.V."/>
            <person name="Paulsen I.T."/>
            <person name="Pazour G."/>
            <person name="Purton S."/>
            <person name="Ral J.P."/>
            <person name="Riano-Pachon D.M."/>
            <person name="Riekhof W."/>
            <person name="Rymarquis L."/>
            <person name="Schroda M."/>
            <person name="Stern D."/>
            <person name="Umen J."/>
            <person name="Willows R."/>
            <person name="Wilson N."/>
            <person name="Zimmer S.L."/>
            <person name="Allmer J."/>
            <person name="Balk J."/>
            <person name="Bisova K."/>
            <person name="Chen C.J."/>
            <person name="Elias M."/>
            <person name="Gendler K."/>
            <person name="Hauser C."/>
            <person name="Lamb M.R."/>
            <person name="Ledford H."/>
            <person name="Long J.C."/>
            <person name="Minagawa J."/>
            <person name="Page M.D."/>
            <person name="Pan J."/>
            <person name="Pootakham W."/>
            <person name="Roje S."/>
            <person name="Rose A."/>
            <person name="Stahlberg E."/>
            <person name="Terauchi A.M."/>
            <person name="Yang P."/>
            <person name="Ball S."/>
            <person name="Bowler C."/>
            <person name="Dieckmann C.L."/>
            <person name="Gladyshev V.N."/>
            <person name="Green P."/>
            <person name="Jorgensen R."/>
            <person name="Mayfield S."/>
            <person name="Mueller-Roeber B."/>
            <person name="Rajamani S."/>
            <person name="Sayre R.T."/>
            <person name="Brokstein P."/>
            <person name="Dubchak I."/>
            <person name="Goodstein D."/>
            <person name="Hornick L."/>
            <person name="Huang Y.W."/>
            <person name="Jhaveri J."/>
            <person name="Luo Y."/>
            <person name="Martinez D."/>
            <person name="Ngau W.C."/>
            <person name="Otillar B."/>
            <person name="Poliakov A."/>
            <person name="Porter A."/>
            <person name="Szajkowski L."/>
            <person name="Werner G."/>
            <person name="Zhou K."/>
            <person name="Grigoriev I.V."/>
            <person name="Rokhsar D.S."/>
            <person name="Grossman A.R."/>
        </authorList>
    </citation>
    <scope>NUCLEOTIDE SEQUENCE [LARGE SCALE GENOMIC DNA]</scope>
    <source>
        <strain evidence="10">CC-503</strain>
    </source>
</reference>
<feature type="region of interest" description="Disordered" evidence="6">
    <location>
        <begin position="307"/>
        <end position="413"/>
    </location>
</feature>
<name>A0A2K3CSK7_CHLRE</name>
<feature type="compositionally biased region" description="Low complexity" evidence="6">
    <location>
        <begin position="308"/>
        <end position="319"/>
    </location>
</feature>
<organism evidence="9 10">
    <name type="scientific">Chlamydomonas reinhardtii</name>
    <name type="common">Chlamydomonas smithii</name>
    <dbReference type="NCBI Taxonomy" id="3055"/>
    <lineage>
        <taxon>Eukaryota</taxon>
        <taxon>Viridiplantae</taxon>
        <taxon>Chlorophyta</taxon>
        <taxon>core chlorophytes</taxon>
        <taxon>Chlorophyceae</taxon>
        <taxon>CS clade</taxon>
        <taxon>Chlamydomonadales</taxon>
        <taxon>Chlamydomonadaceae</taxon>
        <taxon>Chlamydomonas</taxon>
    </lineage>
</organism>
<evidence type="ECO:0000313" key="9">
    <source>
        <dbReference type="EMBL" id="PNW71269.1"/>
    </source>
</evidence>
<keyword evidence="4 7" id="KW-1133">Transmembrane helix</keyword>
<feature type="region of interest" description="Disordered" evidence="6">
    <location>
        <begin position="65"/>
        <end position="85"/>
    </location>
</feature>
<sequence length="413" mass="41856">MYGGGGAGRALPSPGDWSPSGWLGRRCKRARLQLQRALRGGGNARLRAGLGAGVLAASAAGVAAASPPPEGGGAQQQRPKTWSDFGHPRRRTTDVFLCLNALVFVLNWLSRDVVLIWGAKVNALIAAGQWWRLVTPLFLHSNLFHLAINMHALHTLGPQVEVVSGSRRTAAIYMASGLLANVASFLFCPLPSLGASGAMFGLGAALGVFYWRHADLLGPASDSGLRSLGLTAVINIAYSLVNKRIDNWGHFGGLVGGALLSYLVGPAFQVVTAPGGLRGLQDNPPLPWLAFKAPTIAGGSPVLRRLSRGSADAQAAAPGLGPGGSSSSGSSSSSSSSSAVAEAEVAPRRRVSTPPFLRGRGPPLSSLDAGPESGGGGRGGAGRKLRPGSGDAEAGEGGGGLLGPSSSPAAPSG</sequence>
<gene>
    <name evidence="9" type="ORF">CHLRE_16g690900v5</name>
</gene>
<dbReference type="ExpressionAtlas" id="A0A2K3CSK7">
    <property type="expression patterns" value="baseline"/>
</dbReference>
<accession>A0A2K3CSK7</accession>
<keyword evidence="3 7" id="KW-0812">Transmembrane</keyword>
<comment type="subcellular location">
    <subcellularLocation>
        <location evidence="1">Membrane</location>
        <topology evidence="1">Multi-pass membrane protein</topology>
    </subcellularLocation>
</comment>
<dbReference type="Gene3D" id="1.20.1540.10">
    <property type="entry name" value="Rhomboid-like"/>
    <property type="match status" value="1"/>
</dbReference>
<evidence type="ECO:0000256" key="3">
    <source>
        <dbReference type="ARBA" id="ARBA00022692"/>
    </source>
</evidence>
<dbReference type="GeneID" id="5724888"/>
<feature type="transmembrane region" description="Helical" evidence="7">
    <location>
        <begin position="193"/>
        <end position="211"/>
    </location>
</feature>
<feature type="transmembrane region" description="Helical" evidence="7">
    <location>
        <begin position="223"/>
        <end position="241"/>
    </location>
</feature>
<dbReference type="InterPro" id="IPR050925">
    <property type="entry name" value="Rhomboid_protease_S54"/>
</dbReference>